<dbReference type="PANTHER" id="PTHR45624">
    <property type="entry name" value="MITOCHONDRIAL BASIC AMINO ACIDS TRANSPORTER-RELATED"/>
    <property type="match status" value="1"/>
</dbReference>
<evidence type="ECO:0000256" key="4">
    <source>
        <dbReference type="ARBA" id="ARBA00022692"/>
    </source>
</evidence>
<evidence type="ECO:0000256" key="9">
    <source>
        <dbReference type="SAM" id="Phobius"/>
    </source>
</evidence>
<dbReference type="InterPro" id="IPR023395">
    <property type="entry name" value="MCP_dom_sf"/>
</dbReference>
<protein>
    <recommendedName>
        <fullName evidence="12">Mitochondrial carrier protein</fullName>
    </recommendedName>
</protein>
<keyword evidence="8 9" id="KW-0472">Membrane</keyword>
<feature type="transmembrane region" description="Helical" evidence="9">
    <location>
        <begin position="78"/>
        <end position="97"/>
    </location>
</feature>
<evidence type="ECO:0008006" key="12">
    <source>
        <dbReference type="Google" id="ProtNLM"/>
    </source>
</evidence>
<evidence type="ECO:0000256" key="6">
    <source>
        <dbReference type="ARBA" id="ARBA00022989"/>
    </source>
</evidence>
<evidence type="ECO:0000256" key="5">
    <source>
        <dbReference type="ARBA" id="ARBA00022737"/>
    </source>
</evidence>
<dbReference type="OrthoDB" id="409586at2759"/>
<evidence type="ECO:0000256" key="2">
    <source>
        <dbReference type="ARBA" id="ARBA00006375"/>
    </source>
</evidence>
<keyword evidence="7" id="KW-0496">Mitochondrion</keyword>
<accession>A0A3P7P112</accession>
<evidence type="ECO:0000313" key="10">
    <source>
        <dbReference type="EMBL" id="VDN42358.1"/>
    </source>
</evidence>
<dbReference type="AlphaFoldDB" id="A0A3P7P112"/>
<comment type="subcellular location">
    <subcellularLocation>
        <location evidence="1">Mitochondrion membrane</location>
        <topology evidence="1">Multi-pass membrane protein</topology>
    </subcellularLocation>
</comment>
<dbReference type="InterPro" id="IPR050567">
    <property type="entry name" value="Mitochondrial_Carrier"/>
</dbReference>
<dbReference type="SUPFAM" id="SSF103506">
    <property type="entry name" value="Mitochondrial carrier"/>
    <property type="match status" value="1"/>
</dbReference>
<organism evidence="10 11">
    <name type="scientific">Dibothriocephalus latus</name>
    <name type="common">Fish tapeworm</name>
    <name type="synonym">Diphyllobothrium latum</name>
    <dbReference type="NCBI Taxonomy" id="60516"/>
    <lineage>
        <taxon>Eukaryota</taxon>
        <taxon>Metazoa</taxon>
        <taxon>Spiralia</taxon>
        <taxon>Lophotrochozoa</taxon>
        <taxon>Platyhelminthes</taxon>
        <taxon>Cestoda</taxon>
        <taxon>Eucestoda</taxon>
        <taxon>Diphyllobothriidea</taxon>
        <taxon>Diphyllobothriidae</taxon>
        <taxon>Dibothriocephalus</taxon>
    </lineage>
</organism>
<dbReference type="PANTHER" id="PTHR45624:SF12">
    <property type="entry name" value="MITOCHONDRIAL ORNITHINE TRANSPORTER 1"/>
    <property type="match status" value="1"/>
</dbReference>
<sequence length="125" mass="13815">MDTIKVKMQTFPEIHKNAFACIKNIWVKEGIVRGFYAGTLPALSGGISENVALFTAMPFCQRLVTYLAGKDSVKELNLLQLAIAGSCCGFFTSLVMCPNELIKCKMQASLEVAKLTKRDVLQTHR</sequence>
<reference evidence="10 11" key="1">
    <citation type="submission" date="2018-11" db="EMBL/GenBank/DDBJ databases">
        <authorList>
            <consortium name="Pathogen Informatics"/>
        </authorList>
    </citation>
    <scope>NUCLEOTIDE SEQUENCE [LARGE SCALE GENOMIC DNA]</scope>
</reference>
<dbReference type="GO" id="GO:0031966">
    <property type="term" value="C:mitochondrial membrane"/>
    <property type="evidence" value="ECO:0007669"/>
    <property type="project" value="UniProtKB-SubCell"/>
</dbReference>
<gene>
    <name evidence="10" type="ORF">DILT_LOCUS18804</name>
</gene>
<keyword evidence="6 9" id="KW-1133">Transmembrane helix</keyword>
<dbReference type="GO" id="GO:0000064">
    <property type="term" value="F:L-ornithine transmembrane transporter activity"/>
    <property type="evidence" value="ECO:0007669"/>
    <property type="project" value="TreeGrafter"/>
</dbReference>
<dbReference type="InterPro" id="IPR018108">
    <property type="entry name" value="MCP_transmembrane"/>
</dbReference>
<dbReference type="EMBL" id="UYRU01104414">
    <property type="protein sequence ID" value="VDN42358.1"/>
    <property type="molecule type" value="Genomic_DNA"/>
</dbReference>
<keyword evidence="5" id="KW-0677">Repeat</keyword>
<dbReference type="Gene3D" id="1.50.40.10">
    <property type="entry name" value="Mitochondrial carrier domain"/>
    <property type="match status" value="1"/>
</dbReference>
<proteinExistence type="inferred from homology"/>
<name>A0A3P7P112_DIBLA</name>
<dbReference type="Pfam" id="PF00153">
    <property type="entry name" value="Mito_carr"/>
    <property type="match status" value="2"/>
</dbReference>
<keyword evidence="11" id="KW-1185">Reference proteome</keyword>
<dbReference type="GO" id="GO:1990575">
    <property type="term" value="P:mitochondrial L-ornithine transmembrane transport"/>
    <property type="evidence" value="ECO:0007669"/>
    <property type="project" value="TreeGrafter"/>
</dbReference>
<keyword evidence="4 9" id="KW-0812">Transmembrane</keyword>
<evidence type="ECO:0000313" key="11">
    <source>
        <dbReference type="Proteomes" id="UP000281553"/>
    </source>
</evidence>
<evidence type="ECO:0000256" key="3">
    <source>
        <dbReference type="ARBA" id="ARBA00022448"/>
    </source>
</evidence>
<evidence type="ECO:0000256" key="7">
    <source>
        <dbReference type="ARBA" id="ARBA00023128"/>
    </source>
</evidence>
<evidence type="ECO:0000256" key="8">
    <source>
        <dbReference type="ARBA" id="ARBA00023136"/>
    </source>
</evidence>
<keyword evidence="3" id="KW-0813">Transport</keyword>
<evidence type="ECO:0000256" key="1">
    <source>
        <dbReference type="ARBA" id="ARBA00004225"/>
    </source>
</evidence>
<comment type="similarity">
    <text evidence="2">Belongs to the mitochondrial carrier (TC 2.A.29) family.</text>
</comment>
<dbReference type="Proteomes" id="UP000281553">
    <property type="component" value="Unassembled WGS sequence"/>
</dbReference>